<keyword evidence="15" id="KW-1185">Reference proteome</keyword>
<evidence type="ECO:0000256" key="7">
    <source>
        <dbReference type="ARBA" id="ARBA00022833"/>
    </source>
</evidence>
<comment type="similarity">
    <text evidence="1">Belongs to the class-II aminoacyl-tRNA synthetase family.</text>
</comment>
<dbReference type="PRINTS" id="PR01047">
    <property type="entry name" value="TRNASYNTHTHR"/>
</dbReference>
<dbReference type="PANTHER" id="PTHR11451">
    <property type="entry name" value="THREONINE-TRNA LIGASE"/>
    <property type="match status" value="1"/>
</dbReference>
<dbReference type="Gene3D" id="3.30.930.10">
    <property type="entry name" value="Bira Bifunctional Protein, Domain 2"/>
    <property type="match status" value="1"/>
</dbReference>
<evidence type="ECO:0000256" key="10">
    <source>
        <dbReference type="ARBA" id="ARBA00023146"/>
    </source>
</evidence>
<dbReference type="Pfam" id="PF00587">
    <property type="entry name" value="tRNA-synt_2b"/>
    <property type="match status" value="1"/>
</dbReference>
<dbReference type="InterPro" id="IPR002314">
    <property type="entry name" value="aa-tRNA-synt_IIb"/>
</dbReference>
<keyword evidence="5" id="KW-0479">Metal-binding</keyword>
<keyword evidence="10" id="KW-0030">Aminoacyl-tRNA synthetase</keyword>
<dbReference type="RefSeq" id="WP_231820589.1">
    <property type="nucleotide sequence ID" value="NZ_CP082781.1"/>
</dbReference>
<feature type="domain" description="Aminoacyl-transfer RNA synthetases class-II family profile" evidence="13">
    <location>
        <begin position="4"/>
        <end position="301"/>
    </location>
</feature>
<comment type="catalytic activity">
    <reaction evidence="11">
        <text>tRNA(Thr) + L-threonine + ATP = L-threonyl-tRNA(Thr) + AMP + diphosphate + H(+)</text>
        <dbReference type="Rhea" id="RHEA:24624"/>
        <dbReference type="Rhea" id="RHEA-COMP:9670"/>
        <dbReference type="Rhea" id="RHEA-COMP:9704"/>
        <dbReference type="ChEBI" id="CHEBI:15378"/>
        <dbReference type="ChEBI" id="CHEBI:30616"/>
        <dbReference type="ChEBI" id="CHEBI:33019"/>
        <dbReference type="ChEBI" id="CHEBI:57926"/>
        <dbReference type="ChEBI" id="CHEBI:78442"/>
        <dbReference type="ChEBI" id="CHEBI:78534"/>
        <dbReference type="ChEBI" id="CHEBI:456215"/>
        <dbReference type="EC" id="6.1.1.3"/>
    </reaction>
</comment>
<keyword evidence="4 14" id="KW-0436">Ligase</keyword>
<evidence type="ECO:0000256" key="2">
    <source>
        <dbReference type="ARBA" id="ARBA00013163"/>
    </source>
</evidence>
<dbReference type="PROSITE" id="PS50862">
    <property type="entry name" value="AA_TRNA_LIGASE_II"/>
    <property type="match status" value="1"/>
</dbReference>
<dbReference type="InterPro" id="IPR033728">
    <property type="entry name" value="ThrRS_core"/>
</dbReference>
<dbReference type="Gene3D" id="3.40.50.800">
    <property type="entry name" value="Anticodon-binding domain"/>
    <property type="match status" value="1"/>
</dbReference>
<evidence type="ECO:0000313" key="15">
    <source>
        <dbReference type="Proteomes" id="UP001199642"/>
    </source>
</evidence>
<keyword evidence="8" id="KW-0067">ATP-binding</keyword>
<name>A0ABY3RSS6_9MICO</name>
<evidence type="ECO:0000256" key="4">
    <source>
        <dbReference type="ARBA" id="ARBA00022598"/>
    </source>
</evidence>
<dbReference type="Proteomes" id="UP001199642">
    <property type="component" value="Chromosome"/>
</dbReference>
<keyword evidence="7" id="KW-0862">Zinc</keyword>
<evidence type="ECO:0000256" key="3">
    <source>
        <dbReference type="ARBA" id="ARBA00022490"/>
    </source>
</evidence>
<keyword evidence="6" id="KW-0547">Nucleotide-binding</keyword>
<dbReference type="PANTHER" id="PTHR11451:SF56">
    <property type="entry name" value="THREONINE--TRNA LIGASE 1"/>
    <property type="match status" value="1"/>
</dbReference>
<evidence type="ECO:0000256" key="5">
    <source>
        <dbReference type="ARBA" id="ARBA00022723"/>
    </source>
</evidence>
<dbReference type="InterPro" id="IPR006195">
    <property type="entry name" value="aa-tRNA-synth_II"/>
</dbReference>
<accession>A0ABY3RSS6</accession>
<dbReference type="EC" id="6.1.1.3" evidence="2 12"/>
<dbReference type="SUPFAM" id="SSF55681">
    <property type="entry name" value="Class II aaRS and biotin synthetases"/>
    <property type="match status" value="1"/>
</dbReference>
<dbReference type="InterPro" id="IPR002320">
    <property type="entry name" value="Thr-tRNA-ligase_IIa"/>
</dbReference>
<dbReference type="Pfam" id="PF03129">
    <property type="entry name" value="HGTP_anticodon"/>
    <property type="match status" value="1"/>
</dbReference>
<dbReference type="EMBL" id="CP082781">
    <property type="protein sequence ID" value="UGS27122.1"/>
    <property type="molecule type" value="Genomic_DNA"/>
</dbReference>
<dbReference type="GO" id="GO:0004829">
    <property type="term" value="F:threonine-tRNA ligase activity"/>
    <property type="evidence" value="ECO:0007669"/>
    <property type="project" value="UniProtKB-EC"/>
</dbReference>
<keyword evidence="3" id="KW-0963">Cytoplasm</keyword>
<dbReference type="InterPro" id="IPR004154">
    <property type="entry name" value="Anticodon-bd"/>
</dbReference>
<evidence type="ECO:0000256" key="9">
    <source>
        <dbReference type="ARBA" id="ARBA00022917"/>
    </source>
</evidence>
<organism evidence="14 15">
    <name type="scientific">Microbacterium resistens</name>
    <dbReference type="NCBI Taxonomy" id="156977"/>
    <lineage>
        <taxon>Bacteria</taxon>
        <taxon>Bacillati</taxon>
        <taxon>Actinomycetota</taxon>
        <taxon>Actinomycetes</taxon>
        <taxon>Micrococcales</taxon>
        <taxon>Microbacteriaceae</taxon>
        <taxon>Microbacterium</taxon>
    </lineage>
</organism>
<dbReference type="InterPro" id="IPR045864">
    <property type="entry name" value="aa-tRNA-synth_II/BPL/LPL"/>
</dbReference>
<dbReference type="NCBIfam" id="TIGR00418">
    <property type="entry name" value="thrS"/>
    <property type="match status" value="1"/>
</dbReference>
<proteinExistence type="inferred from homology"/>
<evidence type="ECO:0000259" key="13">
    <source>
        <dbReference type="PROSITE" id="PS50862"/>
    </source>
</evidence>
<dbReference type="CDD" id="cd00771">
    <property type="entry name" value="ThrRS_core"/>
    <property type="match status" value="1"/>
</dbReference>
<evidence type="ECO:0000256" key="1">
    <source>
        <dbReference type="ARBA" id="ARBA00008226"/>
    </source>
</evidence>
<keyword evidence="9" id="KW-0648">Protein biosynthesis</keyword>
<evidence type="ECO:0000313" key="14">
    <source>
        <dbReference type="EMBL" id="UGS27122.1"/>
    </source>
</evidence>
<evidence type="ECO:0000256" key="12">
    <source>
        <dbReference type="NCBIfam" id="TIGR00418"/>
    </source>
</evidence>
<evidence type="ECO:0000256" key="11">
    <source>
        <dbReference type="ARBA" id="ARBA00049515"/>
    </source>
</evidence>
<sequence>MDNDHRVLGRRLGLFETSADIGAGLPLWLPHGAAVRASLEQFAAEIAQETGCRRVYTPVLARRSLFERSGHWDKFSADMFPAMRVGGDELVLRPANCPSHVQVYAAEPHSWRDLPVRLTESAAMFRSELTGVLGGLSRVRQISLDDAHVFCRPDQVVEEVVTAVDAILRAYDVLDIEISYIRLSGRDLREASAYAGSDEDWRASEQDLLDALDRRGLPHRRADGEAAFYGPKIDVQVIDAAGRELTLSTVQVDRVLPARFDLRYTDAHGRVARPVMVHRGLIGSMERLVALLIERYEGRFPTWLAPVPLALAPVRVDRHGTQADAVAERFRAAGIRVEVARRGSLGSRVRGLQERRVPRVAVLGDREAAEDLLSVNGKAVAVDDLITGMQEEIRRRSSVFLV</sequence>
<dbReference type="SUPFAM" id="SSF52954">
    <property type="entry name" value="Class II aaRS ABD-related"/>
    <property type="match status" value="1"/>
</dbReference>
<evidence type="ECO:0000256" key="6">
    <source>
        <dbReference type="ARBA" id="ARBA00022741"/>
    </source>
</evidence>
<protein>
    <recommendedName>
        <fullName evidence="2 12">Threonine--tRNA ligase</fullName>
        <ecNumber evidence="2 12">6.1.1.3</ecNumber>
    </recommendedName>
</protein>
<dbReference type="InterPro" id="IPR036621">
    <property type="entry name" value="Anticodon-bd_dom_sf"/>
</dbReference>
<evidence type="ECO:0000256" key="8">
    <source>
        <dbReference type="ARBA" id="ARBA00022840"/>
    </source>
</evidence>
<reference evidence="14 15" key="1">
    <citation type="submission" date="2023-01" db="EMBL/GenBank/DDBJ databases">
        <title>Characterization of estradiol degrading bacteria Microbacterium sp. MZT7 and reveal degrading genes through genome analysis.</title>
        <authorList>
            <person name="Hao P."/>
            <person name="Gao Y."/>
        </authorList>
    </citation>
    <scope>NUCLEOTIDE SEQUENCE [LARGE SCALE GENOMIC DNA]</scope>
    <source>
        <strain evidence="14 15">MZT7</strain>
    </source>
</reference>
<gene>
    <name evidence="14" type="primary">thrS</name>
    <name evidence="14" type="ORF">K8F61_02605</name>
</gene>